<keyword evidence="4" id="KW-0808">Transferase</keyword>
<dbReference type="InterPro" id="IPR002656">
    <property type="entry name" value="Acyl_transf_3_dom"/>
</dbReference>
<dbReference type="InterPro" id="IPR050879">
    <property type="entry name" value="Acyltransferase_3"/>
</dbReference>
<feature type="transmembrane region" description="Helical" evidence="1">
    <location>
        <begin position="356"/>
        <end position="373"/>
    </location>
</feature>
<feature type="transmembrane region" description="Helical" evidence="1">
    <location>
        <begin position="393"/>
        <end position="414"/>
    </location>
</feature>
<organism evidence="4 5">
    <name type="scientific">Frankia nepalensis</name>
    <dbReference type="NCBI Taxonomy" id="1836974"/>
    <lineage>
        <taxon>Bacteria</taxon>
        <taxon>Bacillati</taxon>
        <taxon>Actinomycetota</taxon>
        <taxon>Actinomycetes</taxon>
        <taxon>Frankiales</taxon>
        <taxon>Frankiaceae</taxon>
        <taxon>Frankia</taxon>
    </lineage>
</organism>
<feature type="domain" description="Acyltransferase 3" evidence="2">
    <location>
        <begin position="17"/>
        <end position="370"/>
    </location>
</feature>
<feature type="transmembrane region" description="Helical" evidence="1">
    <location>
        <begin position="42"/>
        <end position="61"/>
    </location>
</feature>
<comment type="caution">
    <text evidence="4">The sequence shown here is derived from an EMBL/GenBank/DDBJ whole genome shotgun (WGS) entry which is preliminary data.</text>
</comment>
<feature type="transmembrane region" description="Helical" evidence="1">
    <location>
        <begin position="82"/>
        <end position="102"/>
    </location>
</feature>
<evidence type="ECO:0000259" key="3">
    <source>
        <dbReference type="Pfam" id="PF19040"/>
    </source>
</evidence>
<dbReference type="AlphaFoldDB" id="A0A937RCC5"/>
<feature type="transmembrane region" description="Helical" evidence="1">
    <location>
        <begin position="156"/>
        <end position="175"/>
    </location>
</feature>
<feature type="transmembrane region" description="Helical" evidence="1">
    <location>
        <begin position="202"/>
        <end position="223"/>
    </location>
</feature>
<evidence type="ECO:0000313" key="5">
    <source>
        <dbReference type="Proteomes" id="UP000604475"/>
    </source>
</evidence>
<feature type="transmembrane region" description="Helical" evidence="1">
    <location>
        <begin position="285"/>
        <end position="307"/>
    </location>
</feature>
<dbReference type="InterPro" id="IPR043968">
    <property type="entry name" value="SGNH"/>
</dbReference>
<feature type="transmembrane region" description="Helical" evidence="1">
    <location>
        <begin position="260"/>
        <end position="279"/>
    </location>
</feature>
<keyword evidence="1" id="KW-1133">Transmembrane helix</keyword>
<evidence type="ECO:0000259" key="2">
    <source>
        <dbReference type="Pfam" id="PF01757"/>
    </source>
</evidence>
<dbReference type="RefSeq" id="WP_203008286.1">
    <property type="nucleotide sequence ID" value="NZ_JADWYU010000217.1"/>
</dbReference>
<evidence type="ECO:0000313" key="4">
    <source>
        <dbReference type="EMBL" id="MBL7629508.1"/>
    </source>
</evidence>
<feature type="transmembrane region" description="Helical" evidence="1">
    <location>
        <begin position="235"/>
        <end position="253"/>
    </location>
</feature>
<dbReference type="Pfam" id="PF19040">
    <property type="entry name" value="SGNH"/>
    <property type="match status" value="1"/>
</dbReference>
<keyword evidence="1" id="KW-0472">Membrane</keyword>
<dbReference type="GO" id="GO:0016020">
    <property type="term" value="C:membrane"/>
    <property type="evidence" value="ECO:0007669"/>
    <property type="project" value="TreeGrafter"/>
</dbReference>
<dbReference type="Pfam" id="PF01757">
    <property type="entry name" value="Acyl_transf_3"/>
    <property type="match status" value="1"/>
</dbReference>
<dbReference type="Proteomes" id="UP000604475">
    <property type="component" value="Unassembled WGS sequence"/>
</dbReference>
<dbReference type="PANTHER" id="PTHR23028:SF53">
    <property type="entry name" value="ACYL_TRANSF_3 DOMAIN-CONTAINING PROTEIN"/>
    <property type="match status" value="1"/>
</dbReference>
<name>A0A937RCC5_9ACTN</name>
<accession>A0A937RCC5</accession>
<dbReference type="GO" id="GO:0009103">
    <property type="term" value="P:lipopolysaccharide biosynthetic process"/>
    <property type="evidence" value="ECO:0007669"/>
    <property type="project" value="TreeGrafter"/>
</dbReference>
<evidence type="ECO:0000256" key="1">
    <source>
        <dbReference type="SAM" id="Phobius"/>
    </source>
</evidence>
<dbReference type="EMBL" id="JAEACQ010000230">
    <property type="protein sequence ID" value="MBL7629508.1"/>
    <property type="molecule type" value="Genomic_DNA"/>
</dbReference>
<reference evidence="4" key="1">
    <citation type="submission" date="2020-12" db="EMBL/GenBank/DDBJ databases">
        <title>Genomic characterization of non-nitrogen-fixing Frankia strains.</title>
        <authorList>
            <person name="Carlos-Shanley C."/>
            <person name="Guerra T."/>
            <person name="Hahn D."/>
        </authorList>
    </citation>
    <scope>NUCLEOTIDE SEQUENCE</scope>
    <source>
        <strain evidence="4">CN6</strain>
    </source>
</reference>
<sequence>MHPPPGEGRRARSFRPDIEGLRAVAVLLVVLGHSGLGVPGGYVGVDVFFVISGFLITQQLLKERARAGRISLRAFYARRARRIIPAAAVVIVATVAASWCWLSPLRLRAIAVDGMYAAFSAVNLRLAEAGTDYFQADGPPSPFQHYWSLAVEEQFYLVWPLLLILATLAASGLAARRPGAPPGVADGGPPAGTGADAAAGRAVVFALLAVTAGSFALSVLITARSAPWAYFGGHTRAWELALGALVAAWAGAFGRMPRALSAQLTWLGLAGIVAAAFLLDDSTPYPGSAALLPVLAAAFVVAGGCAAPPRGAELLLGRAAPRVIGRLSYSWYLWHWPVLRIWPEATGRPFTTGQKLAAIAVSLVLAALTYWLVENPVRRRPGLVRRPVLGIGLGVALAGVASGTALVVAAVATVPGGGAAGPPKPLAVAGGEARANGPAAVETRFVGVGTSALTPLIEESLGIRALPDGLQPSLRDAPDDFRANKCYTSIASSTPTDCVYGDPAGPTTVVLLGDSHANQWFNAMNAIGQERHWRVIPYMKGGCPPAAYPDFYLEALKRVYTECETWRAAVLEKIAELRPALVVVGSEARTNAIHAGPRPMAELMRTLRSTGARVAFLEDTPYPGFAVPDCLARHPSKVGECVVPISASKLTEPQREVENRGARDGGATLVDPVPWLCARDSCPPIIGNTIVYYDKSHVTGTYSTLLAPFLGPALAAVLE</sequence>
<keyword evidence="4" id="KW-0012">Acyltransferase</keyword>
<keyword evidence="5" id="KW-1185">Reference proteome</keyword>
<dbReference type="PANTHER" id="PTHR23028">
    <property type="entry name" value="ACETYLTRANSFERASE"/>
    <property type="match status" value="1"/>
</dbReference>
<keyword evidence="1" id="KW-0812">Transmembrane</keyword>
<feature type="transmembrane region" description="Helical" evidence="1">
    <location>
        <begin position="319"/>
        <end position="336"/>
    </location>
</feature>
<proteinExistence type="predicted"/>
<gene>
    <name evidence="4" type="ORF">I7412_20520</name>
</gene>
<dbReference type="GO" id="GO:0016747">
    <property type="term" value="F:acyltransferase activity, transferring groups other than amino-acyl groups"/>
    <property type="evidence" value="ECO:0007669"/>
    <property type="project" value="InterPro"/>
</dbReference>
<protein>
    <submittedName>
        <fullName evidence="4">Acyltransferase</fullName>
    </submittedName>
</protein>
<feature type="domain" description="SGNH" evidence="3">
    <location>
        <begin position="494"/>
        <end position="710"/>
    </location>
</feature>